<protein>
    <submittedName>
        <fullName evidence="5">Crp/Fnr family transcriptional regulator</fullName>
    </submittedName>
</protein>
<dbReference type="InterPro" id="IPR000595">
    <property type="entry name" value="cNMP-bd_dom"/>
</dbReference>
<dbReference type="Gene3D" id="1.10.10.10">
    <property type="entry name" value="Winged helix-like DNA-binding domain superfamily/Winged helix DNA-binding domain"/>
    <property type="match status" value="1"/>
</dbReference>
<evidence type="ECO:0000313" key="6">
    <source>
        <dbReference type="Proteomes" id="UP000658514"/>
    </source>
</evidence>
<evidence type="ECO:0000256" key="3">
    <source>
        <dbReference type="ARBA" id="ARBA00023163"/>
    </source>
</evidence>
<evidence type="ECO:0000256" key="1">
    <source>
        <dbReference type="ARBA" id="ARBA00023015"/>
    </source>
</evidence>
<dbReference type="PROSITE" id="PS51063">
    <property type="entry name" value="HTH_CRP_2"/>
    <property type="match status" value="1"/>
</dbReference>
<keyword evidence="1" id="KW-0805">Transcription regulation</keyword>
<proteinExistence type="predicted"/>
<feature type="domain" description="HTH crp-type" evidence="4">
    <location>
        <begin position="149"/>
        <end position="215"/>
    </location>
</feature>
<sequence length="237" mass="25965">MSNHQDAAMVTQNRLLAQLPPDELNSLYPHLEIVSLSLGQVIIEAHEPIPYAYFPVNSLLSLVAMMEDGSTVESGCIGREGMAGVPIILDASTTPMQTLAQIPGKAVRIKAGILKEAFKTSNALQKILYRYIHTVIVLGSQSTGCNRLHNIEARLSRWLLMSSDGIGSESLPLTQEFLSTMLGVRRSGVSETASKLQSRGLISYQRGNIQIVDRKGLETTACECYGIVKAEYQRLFN</sequence>
<dbReference type="InterPro" id="IPR014710">
    <property type="entry name" value="RmlC-like_jellyroll"/>
</dbReference>
<dbReference type="Pfam" id="PF13545">
    <property type="entry name" value="HTH_Crp_2"/>
    <property type="match status" value="1"/>
</dbReference>
<dbReference type="PANTHER" id="PTHR24567">
    <property type="entry name" value="CRP FAMILY TRANSCRIPTIONAL REGULATORY PROTEIN"/>
    <property type="match status" value="1"/>
</dbReference>
<dbReference type="EMBL" id="JACJQH010000023">
    <property type="protein sequence ID" value="MBD2196956.1"/>
    <property type="molecule type" value="Genomic_DNA"/>
</dbReference>
<keyword evidence="2" id="KW-0238">DNA-binding</keyword>
<dbReference type="RefSeq" id="WP_190543233.1">
    <property type="nucleotide sequence ID" value="NZ_CAWPNO010000055.1"/>
</dbReference>
<evidence type="ECO:0000313" key="5">
    <source>
        <dbReference type="EMBL" id="MBD2196956.1"/>
    </source>
</evidence>
<dbReference type="InterPro" id="IPR050397">
    <property type="entry name" value="Env_Response_Regulators"/>
</dbReference>
<keyword evidence="3" id="KW-0804">Transcription</keyword>
<comment type="caution">
    <text evidence="5">The sequence shown here is derived from an EMBL/GenBank/DDBJ whole genome shotgun (WGS) entry which is preliminary data.</text>
</comment>
<name>A0ABR8AAC1_9CYAN</name>
<organism evidence="5 6">
    <name type="scientific">Calothrix parietina FACHB-288</name>
    <dbReference type="NCBI Taxonomy" id="2692896"/>
    <lineage>
        <taxon>Bacteria</taxon>
        <taxon>Bacillati</taxon>
        <taxon>Cyanobacteriota</taxon>
        <taxon>Cyanophyceae</taxon>
        <taxon>Nostocales</taxon>
        <taxon>Calotrichaceae</taxon>
        <taxon>Calothrix</taxon>
    </lineage>
</organism>
<dbReference type="Proteomes" id="UP000658514">
    <property type="component" value="Unassembled WGS sequence"/>
</dbReference>
<dbReference type="SUPFAM" id="SSF46785">
    <property type="entry name" value="Winged helix' DNA-binding domain"/>
    <property type="match status" value="1"/>
</dbReference>
<evidence type="ECO:0000259" key="4">
    <source>
        <dbReference type="PROSITE" id="PS51063"/>
    </source>
</evidence>
<dbReference type="InterPro" id="IPR018490">
    <property type="entry name" value="cNMP-bd_dom_sf"/>
</dbReference>
<accession>A0ABR8AAC1</accession>
<gene>
    <name evidence="5" type="ORF">H6G24_15880</name>
</gene>
<evidence type="ECO:0000256" key="2">
    <source>
        <dbReference type="ARBA" id="ARBA00023125"/>
    </source>
</evidence>
<dbReference type="InterPro" id="IPR036388">
    <property type="entry name" value="WH-like_DNA-bd_sf"/>
</dbReference>
<dbReference type="PANTHER" id="PTHR24567:SF74">
    <property type="entry name" value="HTH-TYPE TRANSCRIPTIONAL REGULATOR ARCR"/>
    <property type="match status" value="1"/>
</dbReference>
<keyword evidence="6" id="KW-1185">Reference proteome</keyword>
<dbReference type="InterPro" id="IPR036390">
    <property type="entry name" value="WH_DNA-bd_sf"/>
</dbReference>
<dbReference type="Gene3D" id="2.60.120.10">
    <property type="entry name" value="Jelly Rolls"/>
    <property type="match status" value="1"/>
</dbReference>
<dbReference type="InterPro" id="IPR012318">
    <property type="entry name" value="HTH_CRP"/>
</dbReference>
<reference evidence="5 6" key="1">
    <citation type="journal article" date="2020" name="ISME J.">
        <title>Comparative genomics reveals insights into cyanobacterial evolution and habitat adaptation.</title>
        <authorList>
            <person name="Chen M.Y."/>
            <person name="Teng W.K."/>
            <person name="Zhao L."/>
            <person name="Hu C.X."/>
            <person name="Zhou Y.K."/>
            <person name="Han B.P."/>
            <person name="Song L.R."/>
            <person name="Shu W.S."/>
        </authorList>
    </citation>
    <scope>NUCLEOTIDE SEQUENCE [LARGE SCALE GENOMIC DNA]</scope>
    <source>
        <strain evidence="5 6">FACHB-288</strain>
    </source>
</reference>
<dbReference type="CDD" id="cd00038">
    <property type="entry name" value="CAP_ED"/>
    <property type="match status" value="1"/>
</dbReference>
<dbReference type="SUPFAM" id="SSF51206">
    <property type="entry name" value="cAMP-binding domain-like"/>
    <property type="match status" value="1"/>
</dbReference>